<name>A0A1M6THJ4_9FIRM</name>
<reference evidence="8" key="1">
    <citation type="submission" date="2016-11" db="EMBL/GenBank/DDBJ databases">
        <authorList>
            <person name="Varghese N."/>
            <person name="Submissions S."/>
        </authorList>
    </citation>
    <scope>NUCLEOTIDE SEQUENCE [LARGE SCALE GENOMIC DNA]</scope>
    <source>
        <strain evidence="8">DSM 15518</strain>
    </source>
</reference>
<dbReference type="EMBL" id="FRAE01000095">
    <property type="protein sequence ID" value="SHK56248.1"/>
    <property type="molecule type" value="Genomic_DNA"/>
</dbReference>
<dbReference type="InterPro" id="IPR015500">
    <property type="entry name" value="Peptidase_S8_subtilisin-rel"/>
</dbReference>
<dbReference type="PROSITE" id="PS51892">
    <property type="entry name" value="SUBTILASE"/>
    <property type="match status" value="1"/>
</dbReference>
<dbReference type="InterPro" id="IPR036736">
    <property type="entry name" value="ACP-like_sf"/>
</dbReference>
<gene>
    <name evidence="7" type="ORF">SAMN02744037_02600</name>
</gene>
<dbReference type="InterPro" id="IPR000209">
    <property type="entry name" value="Peptidase_S8/S53_dom"/>
</dbReference>
<keyword evidence="4" id="KW-0720">Serine protease</keyword>
<dbReference type="Gene3D" id="1.10.1200.10">
    <property type="entry name" value="ACP-like"/>
    <property type="match status" value="1"/>
</dbReference>
<evidence type="ECO:0000256" key="3">
    <source>
        <dbReference type="ARBA" id="ARBA00022801"/>
    </source>
</evidence>
<evidence type="ECO:0000259" key="6">
    <source>
        <dbReference type="Pfam" id="PF00082"/>
    </source>
</evidence>
<protein>
    <submittedName>
        <fullName evidence="7">Subtilase family protein</fullName>
    </submittedName>
</protein>
<accession>A0A1M6THJ4</accession>
<dbReference type="InterPro" id="IPR023827">
    <property type="entry name" value="Peptidase_S8_Asp-AS"/>
</dbReference>
<dbReference type="Pfam" id="PF00082">
    <property type="entry name" value="Peptidase_S8"/>
    <property type="match status" value="1"/>
</dbReference>
<proteinExistence type="inferred from homology"/>
<dbReference type="GO" id="GO:0006508">
    <property type="term" value="P:proteolysis"/>
    <property type="evidence" value="ECO:0007669"/>
    <property type="project" value="UniProtKB-KW"/>
</dbReference>
<sequence length="342" mass="39447">MKEKVKVAVIDTGIDKNHKYLKDNIIGGIAFESKDDYILVSNNYEDENGHGTLCTSIIKKEFENVEFFVVKALNNLGRTNIQVLEEALKYLLNIDIKILNLSLSVMESELVQELYEICEELNIQDKIIVCSVANGFECSYPAKFNNVIGVKGFILENENAFWYNKDYDIQCVIDNNSYLRCDLNNSYKLFGKCNSQAAAKLTGVIASILYENPSAKLVDLNVELEKFAIRNYWTNKDLEKSKRYPKLKSYENNINQDILKDVVDVIREVLSIDKDNEELYKCSLFNHYIGLNEDNCFEVIKKLEEKFELSLDYMNISRYDFASIYTLTEFVENNLNNGGRIV</sequence>
<evidence type="ECO:0000256" key="1">
    <source>
        <dbReference type="ARBA" id="ARBA00011073"/>
    </source>
</evidence>
<dbReference type="GO" id="GO:0004252">
    <property type="term" value="F:serine-type endopeptidase activity"/>
    <property type="evidence" value="ECO:0007669"/>
    <property type="project" value="InterPro"/>
</dbReference>
<comment type="caution">
    <text evidence="5">Lacks conserved residue(s) required for the propagation of feature annotation.</text>
</comment>
<dbReference type="PRINTS" id="PR00723">
    <property type="entry name" value="SUBTILISIN"/>
</dbReference>
<keyword evidence="8" id="KW-1185">Reference proteome</keyword>
<organism evidence="7 8">
    <name type="scientific">Tepidibacter formicigenes DSM 15518</name>
    <dbReference type="NCBI Taxonomy" id="1123349"/>
    <lineage>
        <taxon>Bacteria</taxon>
        <taxon>Bacillati</taxon>
        <taxon>Bacillota</taxon>
        <taxon>Clostridia</taxon>
        <taxon>Peptostreptococcales</taxon>
        <taxon>Peptostreptococcaceae</taxon>
        <taxon>Tepidibacter</taxon>
    </lineage>
</organism>
<feature type="domain" description="Peptidase S8/S53" evidence="6">
    <location>
        <begin position="3"/>
        <end position="216"/>
    </location>
</feature>
<dbReference type="Gene3D" id="3.40.50.200">
    <property type="entry name" value="Peptidase S8/S53 domain"/>
    <property type="match status" value="1"/>
</dbReference>
<dbReference type="AlphaFoldDB" id="A0A1M6THJ4"/>
<keyword evidence="3" id="KW-0378">Hydrolase</keyword>
<dbReference type="OrthoDB" id="2615814at2"/>
<evidence type="ECO:0000256" key="5">
    <source>
        <dbReference type="PROSITE-ProRule" id="PRU01240"/>
    </source>
</evidence>
<dbReference type="PROSITE" id="PS00136">
    <property type="entry name" value="SUBTILASE_ASP"/>
    <property type="match status" value="1"/>
</dbReference>
<keyword evidence="2" id="KW-0645">Protease</keyword>
<dbReference type="RefSeq" id="WP_072890710.1">
    <property type="nucleotide sequence ID" value="NZ_FRAE01000095.1"/>
</dbReference>
<evidence type="ECO:0000313" key="7">
    <source>
        <dbReference type="EMBL" id="SHK56248.1"/>
    </source>
</evidence>
<dbReference type="InterPro" id="IPR036852">
    <property type="entry name" value="Peptidase_S8/S53_dom_sf"/>
</dbReference>
<dbReference type="SUPFAM" id="SSF52743">
    <property type="entry name" value="Subtilisin-like"/>
    <property type="match status" value="1"/>
</dbReference>
<evidence type="ECO:0000256" key="4">
    <source>
        <dbReference type="ARBA" id="ARBA00022825"/>
    </source>
</evidence>
<comment type="similarity">
    <text evidence="1 5">Belongs to the peptidase S8 family.</text>
</comment>
<evidence type="ECO:0000256" key="2">
    <source>
        <dbReference type="ARBA" id="ARBA00022670"/>
    </source>
</evidence>
<dbReference type="Proteomes" id="UP000242497">
    <property type="component" value="Unassembled WGS sequence"/>
</dbReference>
<evidence type="ECO:0000313" key="8">
    <source>
        <dbReference type="Proteomes" id="UP000242497"/>
    </source>
</evidence>
<dbReference type="STRING" id="1123349.SAMN02744037_02600"/>